<feature type="compositionally biased region" description="Pro residues" evidence="1">
    <location>
        <begin position="22"/>
        <end position="38"/>
    </location>
</feature>
<protein>
    <submittedName>
        <fullName evidence="2">Uncharacterized protein</fullName>
    </submittedName>
</protein>
<evidence type="ECO:0000256" key="1">
    <source>
        <dbReference type="SAM" id="MobiDB-lite"/>
    </source>
</evidence>
<comment type="caution">
    <text evidence="2">The sequence shown here is derived from an EMBL/GenBank/DDBJ whole genome shotgun (WGS) entry which is preliminary data.</text>
</comment>
<dbReference type="InParanoid" id="A0A212EN96"/>
<dbReference type="KEGG" id="dpl:KGM_213811B"/>
<evidence type="ECO:0000313" key="3">
    <source>
        <dbReference type="Proteomes" id="UP000007151"/>
    </source>
</evidence>
<organism evidence="2 3">
    <name type="scientific">Danaus plexippus plexippus</name>
    <dbReference type="NCBI Taxonomy" id="278856"/>
    <lineage>
        <taxon>Eukaryota</taxon>
        <taxon>Metazoa</taxon>
        <taxon>Ecdysozoa</taxon>
        <taxon>Arthropoda</taxon>
        <taxon>Hexapoda</taxon>
        <taxon>Insecta</taxon>
        <taxon>Pterygota</taxon>
        <taxon>Neoptera</taxon>
        <taxon>Endopterygota</taxon>
        <taxon>Lepidoptera</taxon>
        <taxon>Glossata</taxon>
        <taxon>Ditrysia</taxon>
        <taxon>Papilionoidea</taxon>
        <taxon>Nymphalidae</taxon>
        <taxon>Danainae</taxon>
        <taxon>Danaini</taxon>
        <taxon>Danaina</taxon>
        <taxon>Danaus</taxon>
        <taxon>Danaus</taxon>
    </lineage>
</organism>
<feature type="non-terminal residue" evidence="2">
    <location>
        <position position="1"/>
    </location>
</feature>
<proteinExistence type="predicted"/>
<name>A0A212EN96_DANPL</name>
<dbReference type="EMBL" id="AGBW02013690">
    <property type="protein sequence ID" value="OWR42958.1"/>
    <property type="molecule type" value="Genomic_DNA"/>
</dbReference>
<gene>
    <name evidence="2" type="ORF">KGM_213811B</name>
</gene>
<accession>A0A212EN96</accession>
<feature type="region of interest" description="Disordered" evidence="1">
    <location>
        <begin position="18"/>
        <end position="52"/>
    </location>
</feature>
<sequence>LYSNLVAPRWRCTLVAEIAPSPDTPPPGASALPPPPALSPRALNTPRTRKLG</sequence>
<dbReference type="AlphaFoldDB" id="A0A212EN96"/>
<evidence type="ECO:0000313" key="2">
    <source>
        <dbReference type="EMBL" id="OWR42958.1"/>
    </source>
</evidence>
<keyword evidence="3" id="KW-1185">Reference proteome</keyword>
<dbReference type="Proteomes" id="UP000007151">
    <property type="component" value="Unassembled WGS sequence"/>
</dbReference>
<reference evidence="2 3" key="1">
    <citation type="journal article" date="2011" name="Cell">
        <title>The monarch butterfly genome yields insights into long-distance migration.</title>
        <authorList>
            <person name="Zhan S."/>
            <person name="Merlin C."/>
            <person name="Boore J.L."/>
            <person name="Reppert S.M."/>
        </authorList>
    </citation>
    <scope>NUCLEOTIDE SEQUENCE [LARGE SCALE GENOMIC DNA]</scope>
    <source>
        <strain evidence="2">F-2</strain>
    </source>
</reference>